<dbReference type="SUPFAM" id="SSF57845">
    <property type="entry name" value="B-box zinc-binding domain"/>
    <property type="match status" value="1"/>
</dbReference>
<evidence type="ECO:0000256" key="4">
    <source>
        <dbReference type="PROSITE-ProRule" id="PRU00175"/>
    </source>
</evidence>
<dbReference type="InterPro" id="IPR001841">
    <property type="entry name" value="Znf_RING"/>
</dbReference>
<proteinExistence type="predicted"/>
<dbReference type="Gene3D" id="3.30.40.10">
    <property type="entry name" value="Zinc/RING finger domain, C3HC4 (zinc finger)"/>
    <property type="match status" value="1"/>
</dbReference>
<gene>
    <name evidence="8" type="ORF">KP79_PYT16350</name>
</gene>
<keyword evidence="9" id="KW-1185">Reference proteome</keyword>
<evidence type="ECO:0000313" key="9">
    <source>
        <dbReference type="Proteomes" id="UP000242188"/>
    </source>
</evidence>
<sequence length="743" mass="83794">MTECNICHLELSDPRRIECGHIFCFHCLGNHVRSSPSCPTCERPMKPKLGKVDSYPVAMEIIHLLQSLHKVESCGKIVDDEDDENVDPYEDIDSDKMQMTATTSPNKPTCLLSDDVCDIHGQRLVSVCTTCDDELICAKCSIHSTHNKQDISEHNQYLSNLLSKQKDKLLQQAEDKEAEEEKLQEMIEKQINQKDTIKDEIEEIAEEMFAQIHRKKEEMLHPIEDKTDEFVKHLSNRQEQSKDQKSEFNYIRSKIGNLSIDNPLDFCRKAKRVLKQANIALRVGNEPVPQYQTIKFIRNETATNDLKNLVLGEVKINGVLPAQSEEYDRSECTQEDLDYDDTTQVQNKELECELSNGTDLAQQTATPTFKQKDDLICIDENVDEGTRSKEALPPPLGPKPENPSVTQHPFGPPPVSPAPDGKILKVESHYALLNTASYSNSNHCYNTFVSELQQESHYGLLPFLSPFSGTFRKSVSIAIDNRAFPQKLCNRVFLPFRPSGFTVVQGSHENYYTFVTDDHEVKMIKQNGDAYRTITDLVKPFDAASQQREKLTPLYITDEGRRTGDGSVRVYTSKGVFQKVLVGKLKKPQGISISRAGHVYVCDEANILVFCPKTGKRKRIISTIGKDPIFEHPLYVMVSATGKILVSDVGTRELKIHDETRNYTDKFKPDEDKGELYTSFTPGMCAEDSSSNYFVIDQGRNMLYMLQGGGKSEGLPLPQNPKDHHGIPTAVSFANDTGNIVVF</sequence>
<evidence type="ECO:0000256" key="5">
    <source>
        <dbReference type="SAM" id="Coils"/>
    </source>
</evidence>
<dbReference type="InterPro" id="IPR017907">
    <property type="entry name" value="Znf_RING_CS"/>
</dbReference>
<dbReference type="PROSITE" id="PS00518">
    <property type="entry name" value="ZF_RING_1"/>
    <property type="match status" value="1"/>
</dbReference>
<dbReference type="AlphaFoldDB" id="A0A210QW72"/>
<reference evidence="8 9" key="1">
    <citation type="journal article" date="2017" name="Nat. Ecol. Evol.">
        <title>Scallop genome provides insights into evolution of bilaterian karyotype and development.</title>
        <authorList>
            <person name="Wang S."/>
            <person name="Zhang J."/>
            <person name="Jiao W."/>
            <person name="Li J."/>
            <person name="Xun X."/>
            <person name="Sun Y."/>
            <person name="Guo X."/>
            <person name="Huan P."/>
            <person name="Dong B."/>
            <person name="Zhang L."/>
            <person name="Hu X."/>
            <person name="Sun X."/>
            <person name="Wang J."/>
            <person name="Zhao C."/>
            <person name="Wang Y."/>
            <person name="Wang D."/>
            <person name="Huang X."/>
            <person name="Wang R."/>
            <person name="Lv J."/>
            <person name="Li Y."/>
            <person name="Zhang Z."/>
            <person name="Liu B."/>
            <person name="Lu W."/>
            <person name="Hui Y."/>
            <person name="Liang J."/>
            <person name="Zhou Z."/>
            <person name="Hou R."/>
            <person name="Li X."/>
            <person name="Liu Y."/>
            <person name="Li H."/>
            <person name="Ning X."/>
            <person name="Lin Y."/>
            <person name="Zhao L."/>
            <person name="Xing Q."/>
            <person name="Dou J."/>
            <person name="Li Y."/>
            <person name="Mao J."/>
            <person name="Guo H."/>
            <person name="Dou H."/>
            <person name="Li T."/>
            <person name="Mu C."/>
            <person name="Jiang W."/>
            <person name="Fu Q."/>
            <person name="Fu X."/>
            <person name="Miao Y."/>
            <person name="Liu J."/>
            <person name="Yu Q."/>
            <person name="Li R."/>
            <person name="Liao H."/>
            <person name="Li X."/>
            <person name="Kong Y."/>
            <person name="Jiang Z."/>
            <person name="Chourrout D."/>
            <person name="Li R."/>
            <person name="Bao Z."/>
        </authorList>
    </citation>
    <scope>NUCLEOTIDE SEQUENCE [LARGE SCALE GENOMIC DNA]</scope>
    <source>
        <strain evidence="8 9">PY_sf001</strain>
    </source>
</reference>
<accession>A0A210QW72</accession>
<dbReference type="SMART" id="SM00184">
    <property type="entry name" value="RING"/>
    <property type="match status" value="1"/>
</dbReference>
<dbReference type="SUPFAM" id="SSF101898">
    <property type="entry name" value="NHL repeat"/>
    <property type="match status" value="1"/>
</dbReference>
<organism evidence="8 9">
    <name type="scientific">Mizuhopecten yessoensis</name>
    <name type="common">Japanese scallop</name>
    <name type="synonym">Patinopecten yessoensis</name>
    <dbReference type="NCBI Taxonomy" id="6573"/>
    <lineage>
        <taxon>Eukaryota</taxon>
        <taxon>Metazoa</taxon>
        <taxon>Spiralia</taxon>
        <taxon>Lophotrochozoa</taxon>
        <taxon>Mollusca</taxon>
        <taxon>Bivalvia</taxon>
        <taxon>Autobranchia</taxon>
        <taxon>Pteriomorphia</taxon>
        <taxon>Pectinida</taxon>
        <taxon>Pectinoidea</taxon>
        <taxon>Pectinidae</taxon>
        <taxon>Mizuhopecten</taxon>
    </lineage>
</organism>
<dbReference type="GO" id="GO:0008270">
    <property type="term" value="F:zinc ion binding"/>
    <property type="evidence" value="ECO:0007669"/>
    <property type="project" value="UniProtKB-KW"/>
</dbReference>
<dbReference type="Pfam" id="PF13923">
    <property type="entry name" value="zf-C3HC4_2"/>
    <property type="match status" value="1"/>
</dbReference>
<keyword evidence="2 4" id="KW-0863">Zinc-finger</keyword>
<dbReference type="Gene3D" id="2.120.10.30">
    <property type="entry name" value="TolB, C-terminal domain"/>
    <property type="match status" value="1"/>
</dbReference>
<dbReference type="GO" id="GO:0061630">
    <property type="term" value="F:ubiquitin protein ligase activity"/>
    <property type="evidence" value="ECO:0007669"/>
    <property type="project" value="TreeGrafter"/>
</dbReference>
<dbReference type="EMBL" id="NEDP02001554">
    <property type="protein sequence ID" value="OWF52975.1"/>
    <property type="molecule type" value="Genomic_DNA"/>
</dbReference>
<feature type="compositionally biased region" description="Pro residues" evidence="6">
    <location>
        <begin position="392"/>
        <end position="401"/>
    </location>
</feature>
<protein>
    <submittedName>
        <fullName evidence="8">Tripartite motif-containing protein 2</fullName>
    </submittedName>
</protein>
<dbReference type="PANTHER" id="PTHR25462:SF296">
    <property type="entry name" value="MEIOTIC P26, ISOFORM F"/>
    <property type="match status" value="1"/>
</dbReference>
<evidence type="ECO:0000256" key="1">
    <source>
        <dbReference type="ARBA" id="ARBA00022723"/>
    </source>
</evidence>
<evidence type="ECO:0000256" key="6">
    <source>
        <dbReference type="SAM" id="MobiDB-lite"/>
    </source>
</evidence>
<dbReference type="InterPro" id="IPR011042">
    <property type="entry name" value="6-blade_b-propeller_TolB-like"/>
</dbReference>
<evidence type="ECO:0000256" key="2">
    <source>
        <dbReference type="ARBA" id="ARBA00022771"/>
    </source>
</evidence>
<dbReference type="OrthoDB" id="342730at2759"/>
<keyword evidence="3" id="KW-0862">Zinc</keyword>
<dbReference type="InterPro" id="IPR013083">
    <property type="entry name" value="Znf_RING/FYVE/PHD"/>
</dbReference>
<dbReference type="Proteomes" id="UP000242188">
    <property type="component" value="Unassembled WGS sequence"/>
</dbReference>
<evidence type="ECO:0000259" key="7">
    <source>
        <dbReference type="PROSITE" id="PS50089"/>
    </source>
</evidence>
<feature type="region of interest" description="Disordered" evidence="6">
    <location>
        <begin position="385"/>
        <end position="414"/>
    </location>
</feature>
<dbReference type="SUPFAM" id="SSF57850">
    <property type="entry name" value="RING/U-box"/>
    <property type="match status" value="1"/>
</dbReference>
<comment type="caution">
    <text evidence="8">The sequence shown here is derived from an EMBL/GenBank/DDBJ whole genome shotgun (WGS) entry which is preliminary data.</text>
</comment>
<dbReference type="InterPro" id="IPR047153">
    <property type="entry name" value="TRIM45/56/19-like"/>
</dbReference>
<dbReference type="CDD" id="cd16449">
    <property type="entry name" value="RING-HC"/>
    <property type="match status" value="1"/>
</dbReference>
<dbReference type="PROSITE" id="PS50089">
    <property type="entry name" value="ZF_RING_2"/>
    <property type="match status" value="1"/>
</dbReference>
<feature type="domain" description="RING-type" evidence="7">
    <location>
        <begin position="4"/>
        <end position="42"/>
    </location>
</feature>
<evidence type="ECO:0000256" key="3">
    <source>
        <dbReference type="ARBA" id="ARBA00022833"/>
    </source>
</evidence>
<keyword evidence="5" id="KW-0175">Coiled coil</keyword>
<feature type="coiled-coil region" evidence="5">
    <location>
        <begin position="159"/>
        <end position="218"/>
    </location>
</feature>
<name>A0A210QW72_MIZYE</name>
<evidence type="ECO:0000313" key="8">
    <source>
        <dbReference type="EMBL" id="OWF52975.1"/>
    </source>
</evidence>
<keyword evidence="1" id="KW-0479">Metal-binding</keyword>
<dbReference type="PANTHER" id="PTHR25462">
    <property type="entry name" value="BONUS, ISOFORM C-RELATED"/>
    <property type="match status" value="1"/>
</dbReference>